<name>A0ABR1GZC7_9HYPO</name>
<comment type="caution">
    <text evidence="1">The sequence shown here is derived from an EMBL/GenBank/DDBJ whole genome shotgun (WGS) entry which is preliminary data.</text>
</comment>
<proteinExistence type="predicted"/>
<evidence type="ECO:0008006" key="3">
    <source>
        <dbReference type="Google" id="ProtNLM"/>
    </source>
</evidence>
<organism evidence="1 2">
    <name type="scientific">Neonectria punicea</name>
    <dbReference type="NCBI Taxonomy" id="979145"/>
    <lineage>
        <taxon>Eukaryota</taxon>
        <taxon>Fungi</taxon>
        <taxon>Dikarya</taxon>
        <taxon>Ascomycota</taxon>
        <taxon>Pezizomycotina</taxon>
        <taxon>Sordariomycetes</taxon>
        <taxon>Hypocreomycetidae</taxon>
        <taxon>Hypocreales</taxon>
        <taxon>Nectriaceae</taxon>
        <taxon>Neonectria</taxon>
    </lineage>
</organism>
<dbReference type="EMBL" id="JAZAVJ010000109">
    <property type="protein sequence ID" value="KAK7414176.1"/>
    <property type="molecule type" value="Genomic_DNA"/>
</dbReference>
<dbReference type="InterPro" id="IPR052523">
    <property type="entry name" value="Trichothecene_AcTrans"/>
</dbReference>
<dbReference type="PANTHER" id="PTHR42791:SF2">
    <property type="entry name" value="N-ACETYLTRANSFERASE DOMAIN-CONTAINING PROTEIN"/>
    <property type="match status" value="1"/>
</dbReference>
<keyword evidence="2" id="KW-1185">Reference proteome</keyword>
<dbReference type="InterPro" id="IPR016181">
    <property type="entry name" value="Acyl_CoA_acyltransferase"/>
</dbReference>
<accession>A0ABR1GZC7</accession>
<dbReference type="PANTHER" id="PTHR42791">
    <property type="entry name" value="GNAT FAMILY ACETYLTRANSFERASE"/>
    <property type="match status" value="1"/>
</dbReference>
<reference evidence="1 2" key="1">
    <citation type="journal article" date="2025" name="Microbiol. Resour. Announc.">
        <title>Draft genome sequences for Neonectria magnoliae and Neonectria punicea, canker pathogens of Liriodendron tulipifera and Acer saccharum in West Virginia.</title>
        <authorList>
            <person name="Petronek H.M."/>
            <person name="Kasson M.T."/>
            <person name="Metheny A.M."/>
            <person name="Stauder C.M."/>
            <person name="Lovett B."/>
            <person name="Lynch S.C."/>
            <person name="Garnas J.R."/>
            <person name="Kasson L.R."/>
            <person name="Stajich J.E."/>
        </authorList>
    </citation>
    <scope>NUCLEOTIDE SEQUENCE [LARGE SCALE GENOMIC DNA]</scope>
    <source>
        <strain evidence="1 2">NRRL 64653</strain>
    </source>
</reference>
<dbReference type="Gene3D" id="3.40.630.30">
    <property type="match status" value="1"/>
</dbReference>
<sequence length="235" mass="27087">MSLNTMNVNRSRFADADHVDAVTRVFIEAMQDDPAWPYRFPYRKEHPEQHFECCKDLMSRLISPEYADWCVQVIEVPYGPGWNIVSFAVWDMSYLRKRVLGANCELDSPLQDNGEECSSREDIDPDHVKAFQDAMKEGAKKYFSQFGIDQIKLQILGTLPKYRRRGFAKSLCDWGQRRALRDRASLTLYASPSGTQLYHRLRFSTLGDQTIQAPGEETSLTLKCMVFNPVVPLDF</sequence>
<protein>
    <recommendedName>
        <fullName evidence="3">N-acetyltransferase domain-containing protein</fullName>
    </recommendedName>
</protein>
<dbReference type="Proteomes" id="UP001498476">
    <property type="component" value="Unassembled WGS sequence"/>
</dbReference>
<evidence type="ECO:0000313" key="1">
    <source>
        <dbReference type="EMBL" id="KAK7414176.1"/>
    </source>
</evidence>
<dbReference type="SUPFAM" id="SSF55729">
    <property type="entry name" value="Acyl-CoA N-acyltransferases (Nat)"/>
    <property type="match status" value="1"/>
</dbReference>
<gene>
    <name evidence="1" type="ORF">QQX98_006962</name>
</gene>
<evidence type="ECO:0000313" key="2">
    <source>
        <dbReference type="Proteomes" id="UP001498476"/>
    </source>
</evidence>